<dbReference type="PANTHER" id="PTHR32322:SF2">
    <property type="entry name" value="EAMA DOMAIN-CONTAINING PROTEIN"/>
    <property type="match status" value="1"/>
</dbReference>
<dbReference type="RefSeq" id="WP_340240143.1">
    <property type="nucleotide sequence ID" value="NZ_JBBEWC010000018.1"/>
</dbReference>
<organism evidence="8 9">
    <name type="scientific">Emticicia soli</name>
    <dbReference type="NCBI Taxonomy" id="2027878"/>
    <lineage>
        <taxon>Bacteria</taxon>
        <taxon>Pseudomonadati</taxon>
        <taxon>Bacteroidota</taxon>
        <taxon>Cytophagia</taxon>
        <taxon>Cytophagales</taxon>
        <taxon>Leadbetterellaceae</taxon>
        <taxon>Emticicia</taxon>
    </lineage>
</organism>
<feature type="transmembrane region" description="Helical" evidence="6">
    <location>
        <begin position="102"/>
        <end position="120"/>
    </location>
</feature>
<evidence type="ECO:0000256" key="5">
    <source>
        <dbReference type="ARBA" id="ARBA00023136"/>
    </source>
</evidence>
<feature type="domain" description="EamA" evidence="7">
    <location>
        <begin position="159"/>
        <end position="292"/>
    </location>
</feature>
<keyword evidence="3 6" id="KW-0812">Transmembrane</keyword>
<protein>
    <submittedName>
        <fullName evidence="8">DMT family transporter</fullName>
    </submittedName>
</protein>
<reference evidence="9" key="1">
    <citation type="journal article" date="2019" name="Int. J. Syst. Evol. Microbiol.">
        <title>The Global Catalogue of Microorganisms (GCM) 10K type strain sequencing project: providing services to taxonomists for standard genome sequencing and annotation.</title>
        <authorList>
            <consortium name="The Broad Institute Genomics Platform"/>
            <consortium name="The Broad Institute Genome Sequencing Center for Infectious Disease"/>
            <person name="Wu L."/>
            <person name="Ma J."/>
        </authorList>
    </citation>
    <scope>NUCLEOTIDE SEQUENCE [LARGE SCALE GENOMIC DNA]</scope>
    <source>
        <strain evidence="9">KCTC 52344</strain>
    </source>
</reference>
<evidence type="ECO:0000313" key="8">
    <source>
        <dbReference type="EMBL" id="MFD2523003.1"/>
    </source>
</evidence>
<name>A0ABW5JBM5_9BACT</name>
<dbReference type="Proteomes" id="UP001597510">
    <property type="component" value="Unassembled WGS sequence"/>
</dbReference>
<accession>A0ABW5JBM5</accession>
<dbReference type="InterPro" id="IPR050638">
    <property type="entry name" value="AA-Vitamin_Transporters"/>
</dbReference>
<feature type="transmembrane region" description="Helical" evidence="6">
    <location>
        <begin position="36"/>
        <end position="56"/>
    </location>
</feature>
<dbReference type="InterPro" id="IPR000620">
    <property type="entry name" value="EamA_dom"/>
</dbReference>
<keyword evidence="9" id="KW-1185">Reference proteome</keyword>
<dbReference type="SUPFAM" id="SSF103481">
    <property type="entry name" value="Multidrug resistance efflux transporter EmrE"/>
    <property type="match status" value="2"/>
</dbReference>
<keyword evidence="5 6" id="KW-0472">Membrane</keyword>
<comment type="similarity">
    <text evidence="2">Belongs to the EamA transporter family.</text>
</comment>
<dbReference type="InterPro" id="IPR037185">
    <property type="entry name" value="EmrE-like"/>
</dbReference>
<evidence type="ECO:0000313" key="9">
    <source>
        <dbReference type="Proteomes" id="UP001597510"/>
    </source>
</evidence>
<evidence type="ECO:0000256" key="2">
    <source>
        <dbReference type="ARBA" id="ARBA00007362"/>
    </source>
</evidence>
<feature type="transmembrane region" description="Helical" evidence="6">
    <location>
        <begin position="77"/>
        <end position="96"/>
    </location>
</feature>
<feature type="transmembrane region" description="Helical" evidence="6">
    <location>
        <begin position="217"/>
        <end position="238"/>
    </location>
</feature>
<feature type="domain" description="EamA" evidence="7">
    <location>
        <begin position="7"/>
        <end position="146"/>
    </location>
</feature>
<gene>
    <name evidence="8" type="ORF">ACFSR2_19055</name>
</gene>
<proteinExistence type="inferred from homology"/>
<feature type="transmembrane region" description="Helical" evidence="6">
    <location>
        <begin position="188"/>
        <end position="205"/>
    </location>
</feature>
<feature type="transmembrane region" description="Helical" evidence="6">
    <location>
        <begin position="132"/>
        <end position="151"/>
    </location>
</feature>
<keyword evidence="4 6" id="KW-1133">Transmembrane helix</keyword>
<sequence length="299" mass="32513">MDARILRGFIMAISAAILWGLSGVSGQFLFQQRGVNVEWLITIRLLISGFCLLAFARFGEKQDILAIWQNKADVIQLLVFSILGMSAVQYTFFAAIKHSNAATATVMQYSGPIMIAVFLAIKYKRLPKITEFIAIIMAVAGTFLLVTHGNINTLSISGIALFFGLASAVTLAIYTLQPMGLLAKYNSSLIIGWGMFCGGVVFSFVKAPWQVEGHWDFQTYLFTSFVILLGALLAFYIYMSSVKILGGQKASLLASAEPLAATLLAVFWLGVPFSTIDWIGSLCIVSTVFLLSKSEAVGV</sequence>
<dbReference type="EMBL" id="JBHULC010000027">
    <property type="protein sequence ID" value="MFD2523003.1"/>
    <property type="molecule type" value="Genomic_DNA"/>
</dbReference>
<dbReference type="Pfam" id="PF00892">
    <property type="entry name" value="EamA"/>
    <property type="match status" value="2"/>
</dbReference>
<evidence type="ECO:0000256" key="3">
    <source>
        <dbReference type="ARBA" id="ARBA00022692"/>
    </source>
</evidence>
<feature type="transmembrane region" description="Helical" evidence="6">
    <location>
        <begin position="9"/>
        <end position="30"/>
    </location>
</feature>
<evidence type="ECO:0000256" key="6">
    <source>
        <dbReference type="SAM" id="Phobius"/>
    </source>
</evidence>
<comment type="subcellular location">
    <subcellularLocation>
        <location evidence="1">Membrane</location>
        <topology evidence="1">Multi-pass membrane protein</topology>
    </subcellularLocation>
</comment>
<evidence type="ECO:0000259" key="7">
    <source>
        <dbReference type="Pfam" id="PF00892"/>
    </source>
</evidence>
<dbReference type="PANTHER" id="PTHR32322">
    <property type="entry name" value="INNER MEMBRANE TRANSPORTER"/>
    <property type="match status" value="1"/>
</dbReference>
<feature type="transmembrane region" description="Helical" evidence="6">
    <location>
        <begin position="157"/>
        <end position="176"/>
    </location>
</feature>
<evidence type="ECO:0000256" key="1">
    <source>
        <dbReference type="ARBA" id="ARBA00004141"/>
    </source>
</evidence>
<comment type="caution">
    <text evidence="8">The sequence shown here is derived from an EMBL/GenBank/DDBJ whole genome shotgun (WGS) entry which is preliminary data.</text>
</comment>
<evidence type="ECO:0000256" key="4">
    <source>
        <dbReference type="ARBA" id="ARBA00022989"/>
    </source>
</evidence>